<dbReference type="AlphaFoldDB" id="A0A1G8T2J5"/>
<dbReference type="PRINTS" id="PR00173">
    <property type="entry name" value="EDTRNSPORT"/>
</dbReference>
<feature type="transmembrane region" description="Helical" evidence="7">
    <location>
        <begin position="48"/>
        <end position="66"/>
    </location>
</feature>
<organism evidence="8 9">
    <name type="scientific">Ferrimonas sediminum</name>
    <dbReference type="NCBI Taxonomy" id="718193"/>
    <lineage>
        <taxon>Bacteria</taxon>
        <taxon>Pseudomonadati</taxon>
        <taxon>Pseudomonadota</taxon>
        <taxon>Gammaproteobacteria</taxon>
        <taxon>Alteromonadales</taxon>
        <taxon>Ferrimonadaceae</taxon>
        <taxon>Ferrimonas</taxon>
    </lineage>
</organism>
<evidence type="ECO:0000256" key="7">
    <source>
        <dbReference type="SAM" id="Phobius"/>
    </source>
</evidence>
<dbReference type="GO" id="GO:0005886">
    <property type="term" value="C:plasma membrane"/>
    <property type="evidence" value="ECO:0007669"/>
    <property type="project" value="UniProtKB-SubCell"/>
</dbReference>
<evidence type="ECO:0000313" key="9">
    <source>
        <dbReference type="Proteomes" id="UP000199527"/>
    </source>
</evidence>
<evidence type="ECO:0000256" key="2">
    <source>
        <dbReference type="ARBA" id="ARBA00022448"/>
    </source>
</evidence>
<reference evidence="9" key="1">
    <citation type="submission" date="2016-10" db="EMBL/GenBank/DDBJ databases">
        <authorList>
            <person name="Varghese N."/>
            <person name="Submissions S."/>
        </authorList>
    </citation>
    <scope>NUCLEOTIDE SEQUENCE [LARGE SCALE GENOMIC DNA]</scope>
    <source>
        <strain evidence="9">DSM 23317</strain>
    </source>
</reference>
<dbReference type="GO" id="GO:0006835">
    <property type="term" value="P:dicarboxylic acid transport"/>
    <property type="evidence" value="ECO:0007669"/>
    <property type="project" value="TreeGrafter"/>
</dbReference>
<feature type="transmembrane region" description="Helical" evidence="7">
    <location>
        <begin position="146"/>
        <end position="166"/>
    </location>
</feature>
<evidence type="ECO:0000256" key="6">
    <source>
        <dbReference type="ARBA" id="ARBA00023136"/>
    </source>
</evidence>
<feature type="transmembrane region" description="Helical" evidence="7">
    <location>
        <begin position="304"/>
        <end position="324"/>
    </location>
</feature>
<evidence type="ECO:0000313" key="8">
    <source>
        <dbReference type="EMBL" id="SDJ35693.1"/>
    </source>
</evidence>
<comment type="subcellular location">
    <subcellularLocation>
        <location evidence="1">Cell membrane</location>
        <topology evidence="1">Multi-pass membrane protein</topology>
    </subcellularLocation>
</comment>
<dbReference type="OrthoDB" id="9766690at2"/>
<keyword evidence="6 7" id="KW-0472">Membrane</keyword>
<dbReference type="GO" id="GO:0015293">
    <property type="term" value="F:symporter activity"/>
    <property type="evidence" value="ECO:0007669"/>
    <property type="project" value="UniProtKB-KW"/>
</dbReference>
<evidence type="ECO:0000256" key="5">
    <source>
        <dbReference type="ARBA" id="ARBA00022989"/>
    </source>
</evidence>
<dbReference type="PANTHER" id="PTHR42865">
    <property type="entry name" value="PROTON/GLUTAMATE-ASPARTATE SYMPORTER"/>
    <property type="match status" value="1"/>
</dbReference>
<dbReference type="Gene3D" id="1.10.3860.10">
    <property type="entry name" value="Sodium:dicarboxylate symporter"/>
    <property type="match status" value="1"/>
</dbReference>
<gene>
    <name evidence="8" type="ORF">SAMN04488540_10788</name>
</gene>
<feature type="transmembrane region" description="Helical" evidence="7">
    <location>
        <begin position="221"/>
        <end position="243"/>
    </location>
</feature>
<keyword evidence="5 7" id="KW-1133">Transmembrane helix</keyword>
<proteinExistence type="predicted"/>
<evidence type="ECO:0000256" key="4">
    <source>
        <dbReference type="ARBA" id="ARBA00022692"/>
    </source>
</evidence>
<accession>A0A1G8T2J5</accession>
<name>A0A1G8T2J5_9GAMM</name>
<keyword evidence="3" id="KW-1003">Cell membrane</keyword>
<dbReference type="RefSeq" id="WP_090365169.1">
    <property type="nucleotide sequence ID" value="NZ_FNEM01000007.1"/>
</dbReference>
<dbReference type="InterPro" id="IPR001991">
    <property type="entry name" value="Na-dicarboxylate_symporter"/>
</dbReference>
<protein>
    <submittedName>
        <fullName evidence="8">Na+/H+-dicarboxylate symporter</fullName>
    </submittedName>
</protein>
<feature type="transmembrane region" description="Helical" evidence="7">
    <location>
        <begin position="9"/>
        <end position="28"/>
    </location>
</feature>
<dbReference type="EMBL" id="FNEM01000007">
    <property type="protein sequence ID" value="SDJ35693.1"/>
    <property type="molecule type" value="Genomic_DNA"/>
</dbReference>
<dbReference type="PANTHER" id="PTHR42865:SF7">
    <property type="entry name" value="PROTON_GLUTAMATE-ASPARTATE SYMPORTER"/>
    <property type="match status" value="1"/>
</dbReference>
<keyword evidence="9" id="KW-1185">Reference proteome</keyword>
<keyword evidence="2" id="KW-0813">Transport</keyword>
<feature type="transmembrane region" description="Helical" evidence="7">
    <location>
        <begin position="186"/>
        <end position="209"/>
    </location>
</feature>
<dbReference type="Proteomes" id="UP000199527">
    <property type="component" value="Unassembled WGS sequence"/>
</dbReference>
<dbReference type="InterPro" id="IPR036458">
    <property type="entry name" value="Na:dicarbo_symporter_sf"/>
</dbReference>
<evidence type="ECO:0000256" key="3">
    <source>
        <dbReference type="ARBA" id="ARBA00022475"/>
    </source>
</evidence>
<keyword evidence="4 7" id="KW-0812">Transmembrane</keyword>
<sequence length="422" mass="44321">MQSHSLSKRIFTGLFSGLILGGLIQFGLSDVDFFQQTLVGLASMGGQLFVNLIMLLVVPLVFFSIVSGVCELPDIKAFGRLGSKTFGLYILNTLVAISAAVAIALVFEPGAGANLVAMGSAEIKATELPNITDLVLNIVPRNPIDAFASGNMLQVIFMALLLGAGIKKLGQEVEGVARAFATGNKIMMTLITMVMSLAPYGVFCLMLKLGATLEADTFLSVMGYLGLILSLLLFWLFVVYPTVVGMTTSMSASEFRRKTQEQVLFSFSTASSNATIPVTMRTLIDKIGVSRATAGFGVPLGATMNMSGVSIYITIAAFFLGNAYGAPITMEQLPSLVTACFLLSVGAGGVPGGGMVMIGVLIHQMGLPVEAFALVAALDRVIDMVLTSTNVVGDTAVVTIVDKTEPAMEAEPLTQPSSQPLS</sequence>
<dbReference type="Pfam" id="PF00375">
    <property type="entry name" value="SDF"/>
    <property type="match status" value="1"/>
</dbReference>
<feature type="transmembrane region" description="Helical" evidence="7">
    <location>
        <begin position="86"/>
        <end position="107"/>
    </location>
</feature>
<evidence type="ECO:0000256" key="1">
    <source>
        <dbReference type="ARBA" id="ARBA00004651"/>
    </source>
</evidence>
<feature type="transmembrane region" description="Helical" evidence="7">
    <location>
        <begin position="336"/>
        <end position="362"/>
    </location>
</feature>
<dbReference type="SUPFAM" id="SSF118215">
    <property type="entry name" value="Proton glutamate symport protein"/>
    <property type="match status" value="1"/>
</dbReference>